<dbReference type="PANTHER" id="PTHR10799">
    <property type="entry name" value="SNF2/RAD54 HELICASE FAMILY"/>
    <property type="match status" value="1"/>
</dbReference>
<name>A0A6A6VT75_9PEZI</name>
<feature type="region of interest" description="Disordered" evidence="7">
    <location>
        <begin position="1099"/>
        <end position="1127"/>
    </location>
</feature>
<dbReference type="InterPro" id="IPR001650">
    <property type="entry name" value="Helicase_C-like"/>
</dbReference>
<dbReference type="GeneID" id="54481010"/>
<evidence type="ECO:0000256" key="7">
    <source>
        <dbReference type="SAM" id="MobiDB-lite"/>
    </source>
</evidence>
<evidence type="ECO:0000256" key="1">
    <source>
        <dbReference type="ARBA" id="ARBA00022723"/>
    </source>
</evidence>
<protein>
    <recommendedName>
        <fullName evidence="12">ISWI chromatin-remodeling complex ATPase ISW2</fullName>
    </recommendedName>
</protein>
<dbReference type="InterPro" id="IPR014001">
    <property type="entry name" value="Helicase_ATP-bd"/>
</dbReference>
<dbReference type="InterPro" id="IPR011011">
    <property type="entry name" value="Znf_FYVE_PHD"/>
</dbReference>
<dbReference type="CDD" id="cd17919">
    <property type="entry name" value="DEXHc_Snf"/>
    <property type="match status" value="1"/>
</dbReference>
<dbReference type="Pfam" id="PF00271">
    <property type="entry name" value="Helicase_C"/>
    <property type="match status" value="1"/>
</dbReference>
<dbReference type="Gene3D" id="3.30.40.10">
    <property type="entry name" value="Zinc/RING finger domain, C3HC4 (zinc finger)"/>
    <property type="match status" value="1"/>
</dbReference>
<evidence type="ECO:0000256" key="5">
    <source>
        <dbReference type="ARBA" id="ARBA00022833"/>
    </source>
</evidence>
<dbReference type="Gene3D" id="3.40.50.10810">
    <property type="entry name" value="Tandem AAA-ATPase domain"/>
    <property type="match status" value="1"/>
</dbReference>
<dbReference type="EMBL" id="ML996588">
    <property type="protein sequence ID" value="KAF2752986.1"/>
    <property type="molecule type" value="Genomic_DNA"/>
</dbReference>
<keyword evidence="3" id="KW-0863">Zinc-finger</keyword>
<dbReference type="Pfam" id="PF00176">
    <property type="entry name" value="SNF2-rel_dom"/>
    <property type="match status" value="1"/>
</dbReference>
<evidence type="ECO:0000256" key="2">
    <source>
        <dbReference type="ARBA" id="ARBA00022741"/>
    </source>
</evidence>
<dbReference type="InterPro" id="IPR038718">
    <property type="entry name" value="SNF2-like_sf"/>
</dbReference>
<dbReference type="SUPFAM" id="SSF52540">
    <property type="entry name" value="P-loop containing nucleoside triphosphate hydrolases"/>
    <property type="match status" value="2"/>
</dbReference>
<organism evidence="10 11">
    <name type="scientific">Pseudovirgaria hyperparasitica</name>
    <dbReference type="NCBI Taxonomy" id="470096"/>
    <lineage>
        <taxon>Eukaryota</taxon>
        <taxon>Fungi</taxon>
        <taxon>Dikarya</taxon>
        <taxon>Ascomycota</taxon>
        <taxon>Pezizomycotina</taxon>
        <taxon>Dothideomycetes</taxon>
        <taxon>Dothideomycetes incertae sedis</taxon>
        <taxon>Acrospermales</taxon>
        <taxon>Acrospermaceae</taxon>
        <taxon>Pseudovirgaria</taxon>
    </lineage>
</organism>
<dbReference type="SUPFAM" id="SSF57903">
    <property type="entry name" value="FYVE/PHD zinc finger"/>
    <property type="match status" value="1"/>
</dbReference>
<dbReference type="FunFam" id="3.40.50.10810:FF:000114">
    <property type="entry name" value="DNA repair protein rad8"/>
    <property type="match status" value="1"/>
</dbReference>
<evidence type="ECO:0000256" key="4">
    <source>
        <dbReference type="ARBA" id="ARBA00022801"/>
    </source>
</evidence>
<sequence>MNKMANPQPSPIAAMPPKRRQTHALDLLAQFSSVGSHPSATQIRRFSHVEIPSKTPTSALQRPSYPLIERKSSRVGTRLSKIRRAQDHVKKALKLERYRKDLSKAKRRKTKTILISDTMRPKRTKHGMVAKANTARNRVRQDIEMNTIKRRDQFLLEHQSYFKPLLPHSNYITKLSHTAGGNAPDTFTYEELDKQPAGLTATLKPYQLTGLSFLVYLYRNGMNGILGDEMGLGKTLQTIALMQFIENEHPVNHLEERRPYLVICPLSVLSSWISEVRKWAPKLKIIQLHGTAEERMSLKRVATGLDDRFGNEIAKSRKALKLDGEQIGEFDIIVTTYDIFLRQKSWFQTSFVWRYVILDEGHKIKNNKTIIAGALQTLKAEYRLILTGTPLQNNLTELWALLHWLYPDVFVDRTADLFRDAFDLSKGNVSTQVMDHARRLLEVIMLRRLKNSPGVNLGIPPKTEVLLYVPLTPMQKFWYMRLLTKAGDAILDDLFSDVKQEEEKALRVEILEQERLTKVELLLQARESHSEAAHQRSAFDYGWGESREIMETALELEKAEQEATSTKSTWTRLMNLIMQLRKCCTHPYQLPNAAPDGYLVGEHIVLASGKFIVLRKLLQHLVFEKRKKVLIFSGFLGVLKCVEDVLAFMGFRDGAEHNYLTLDGSTSRARRDLAIRLFNTTPNHNVILISTRAGGLGINLATATEVIFLDQDWNPQADIQAEARAHRIGQTQPVTVYKICTAGTVEEQMMGRIRKKLYLSAKITESMQSIHGRLTSKNTHGQVASDAMPQLSMSELKSLLRRGAQTLTRPQVDVNEMLSWDVETMLDKCRDQPVDFHNMDNASSRPDTDEEKWLSEMEKVKTAVYEGKHFQQQVTDKEIDAVLPPGITRADRREGKNTTVTVDGWEVSKESIDCGDWEAVPTLAGKDPRLAEPVREKKPEIEHESICHICWDGGELHCCVGCPRAYHAECLDEVDLAAMTRPFGATSCPQHVCTHCSRKAYMAGGMVFRCRFCENAFCEDCLDWDKTKLIGSNLPEFEMLGFAAVTQAYYISCQICTERCETDDQYRAFVENETTRIRIEYEEWLESRNIDGSQSAVFVTDPSDSSSTQEKAGNRVPGFDTSSSQTPTVFDSAARTPLYISIDSRQTGIKRGIEVDDLDEALLIPEKRKKSRALGSFGLDILSFFRDPT</sequence>
<dbReference type="OrthoDB" id="448448at2759"/>
<dbReference type="InterPro" id="IPR000330">
    <property type="entry name" value="SNF2_N"/>
</dbReference>
<dbReference type="Gene3D" id="3.40.50.300">
    <property type="entry name" value="P-loop containing nucleotide triphosphate hydrolases"/>
    <property type="match status" value="1"/>
</dbReference>
<feature type="domain" description="Helicase ATP-binding" evidence="8">
    <location>
        <begin position="215"/>
        <end position="408"/>
    </location>
</feature>
<dbReference type="InterPro" id="IPR013083">
    <property type="entry name" value="Znf_RING/FYVE/PHD"/>
</dbReference>
<dbReference type="CDD" id="cd18793">
    <property type="entry name" value="SF2_C_SNF"/>
    <property type="match status" value="1"/>
</dbReference>
<dbReference type="RefSeq" id="XP_033595437.1">
    <property type="nucleotide sequence ID" value="XM_033739956.1"/>
</dbReference>
<dbReference type="SMART" id="SM00490">
    <property type="entry name" value="HELICc"/>
    <property type="match status" value="1"/>
</dbReference>
<dbReference type="SMART" id="SM00249">
    <property type="entry name" value="PHD"/>
    <property type="match status" value="1"/>
</dbReference>
<evidence type="ECO:0000259" key="8">
    <source>
        <dbReference type="PROSITE" id="PS51192"/>
    </source>
</evidence>
<evidence type="ECO:0000313" key="10">
    <source>
        <dbReference type="EMBL" id="KAF2752986.1"/>
    </source>
</evidence>
<dbReference type="AlphaFoldDB" id="A0A6A6VT75"/>
<accession>A0A6A6VT75</accession>
<dbReference type="PROSITE" id="PS51194">
    <property type="entry name" value="HELICASE_CTER"/>
    <property type="match status" value="1"/>
</dbReference>
<dbReference type="SMART" id="SM00487">
    <property type="entry name" value="DEXDc"/>
    <property type="match status" value="1"/>
</dbReference>
<evidence type="ECO:0000256" key="3">
    <source>
        <dbReference type="ARBA" id="ARBA00022771"/>
    </source>
</evidence>
<dbReference type="InterPro" id="IPR027417">
    <property type="entry name" value="P-loop_NTPase"/>
</dbReference>
<keyword evidence="5" id="KW-0862">Zinc</keyword>
<dbReference type="InterPro" id="IPR001965">
    <property type="entry name" value="Znf_PHD"/>
</dbReference>
<dbReference type="Proteomes" id="UP000799437">
    <property type="component" value="Unassembled WGS sequence"/>
</dbReference>
<keyword evidence="2" id="KW-0547">Nucleotide-binding</keyword>
<feature type="compositionally biased region" description="Polar residues" evidence="7">
    <location>
        <begin position="1099"/>
        <end position="1111"/>
    </location>
</feature>
<keyword evidence="1" id="KW-0479">Metal-binding</keyword>
<evidence type="ECO:0000313" key="11">
    <source>
        <dbReference type="Proteomes" id="UP000799437"/>
    </source>
</evidence>
<proteinExistence type="predicted"/>
<evidence type="ECO:0000256" key="6">
    <source>
        <dbReference type="ARBA" id="ARBA00022840"/>
    </source>
</evidence>
<evidence type="ECO:0000259" key="9">
    <source>
        <dbReference type="PROSITE" id="PS51194"/>
    </source>
</evidence>
<dbReference type="PROSITE" id="PS51192">
    <property type="entry name" value="HELICASE_ATP_BIND_1"/>
    <property type="match status" value="1"/>
</dbReference>
<gene>
    <name evidence="10" type="ORF">EJ05DRAFT_228537</name>
</gene>
<dbReference type="GO" id="GO:0005524">
    <property type="term" value="F:ATP binding"/>
    <property type="evidence" value="ECO:0007669"/>
    <property type="project" value="InterPro"/>
</dbReference>
<keyword evidence="11" id="KW-1185">Reference proteome</keyword>
<evidence type="ECO:0008006" key="12">
    <source>
        <dbReference type="Google" id="ProtNLM"/>
    </source>
</evidence>
<feature type="domain" description="Helicase C-terminal" evidence="9">
    <location>
        <begin position="616"/>
        <end position="778"/>
    </location>
</feature>
<dbReference type="InterPro" id="IPR049730">
    <property type="entry name" value="SNF2/RAD54-like_C"/>
</dbReference>
<dbReference type="GO" id="GO:0008270">
    <property type="term" value="F:zinc ion binding"/>
    <property type="evidence" value="ECO:0007669"/>
    <property type="project" value="UniProtKB-KW"/>
</dbReference>
<keyword evidence="4" id="KW-0378">Hydrolase</keyword>
<reference evidence="10" key="1">
    <citation type="journal article" date="2020" name="Stud. Mycol.">
        <title>101 Dothideomycetes genomes: a test case for predicting lifestyles and emergence of pathogens.</title>
        <authorList>
            <person name="Haridas S."/>
            <person name="Albert R."/>
            <person name="Binder M."/>
            <person name="Bloem J."/>
            <person name="Labutti K."/>
            <person name="Salamov A."/>
            <person name="Andreopoulos B."/>
            <person name="Baker S."/>
            <person name="Barry K."/>
            <person name="Bills G."/>
            <person name="Bluhm B."/>
            <person name="Cannon C."/>
            <person name="Castanera R."/>
            <person name="Culley D."/>
            <person name="Daum C."/>
            <person name="Ezra D."/>
            <person name="Gonzalez J."/>
            <person name="Henrissat B."/>
            <person name="Kuo A."/>
            <person name="Liang C."/>
            <person name="Lipzen A."/>
            <person name="Lutzoni F."/>
            <person name="Magnuson J."/>
            <person name="Mondo S."/>
            <person name="Nolan M."/>
            <person name="Ohm R."/>
            <person name="Pangilinan J."/>
            <person name="Park H.-J."/>
            <person name="Ramirez L."/>
            <person name="Alfaro M."/>
            <person name="Sun H."/>
            <person name="Tritt A."/>
            <person name="Yoshinaga Y."/>
            <person name="Zwiers L.-H."/>
            <person name="Turgeon B."/>
            <person name="Goodwin S."/>
            <person name="Spatafora J."/>
            <person name="Crous P."/>
            <person name="Grigoriev I."/>
        </authorList>
    </citation>
    <scope>NUCLEOTIDE SEQUENCE</scope>
    <source>
        <strain evidence="10">CBS 121739</strain>
    </source>
</reference>
<keyword evidence="6" id="KW-0067">ATP-binding</keyword>
<dbReference type="GO" id="GO:0016787">
    <property type="term" value="F:hydrolase activity"/>
    <property type="evidence" value="ECO:0007669"/>
    <property type="project" value="UniProtKB-KW"/>
</dbReference>